<feature type="binding site" evidence="10">
    <location>
        <position position="132"/>
    </location>
    <ligand>
        <name>NAD(+)</name>
        <dbReference type="ChEBI" id="CHEBI:57540"/>
    </ligand>
</feature>
<sequence length="449" mass="48943">MKLTFVGAGYVGLTSAAVFADLGHKVWVVDVDKEKIKVIKKGKAPFFEPRLDELVAKTVRPEDDGPRAHKAGNLIPTSSYREAIPEAEVVFICVGTPSKKDGETDLSYVFSAAESIGKNLGGGYTVVVVKSTVPPRTTEKVAEVISDVAQSTAKFDLVDSPEFLAEGSAVKDTLNPSRIVIGASSEKPVRILKKLFSSFKSPLVICDIRSAELIKYAANAFLATKVSFINEIAQIAERVGADVTKVAKGMGLDDRIGPKFLRAGLGYGGSCFPKDVESLLSFSNHAGYEFGVLQAANTVNSEQYRRFIEKIKGRLGGLRGKKIAVLGLAFKPDTDDMRKAVSVEIIKSLLKEGAKVSACDPMAQENAKCVFSEQLTVNSKQLRFAKDVYQALKGADCLALVTEWEEFANLDWEKVKKLMRGNLIADGRNLYELEKMQKLGFDYFGMGRN</sequence>
<dbReference type="SMART" id="SM00984">
    <property type="entry name" value="UDPG_MGDP_dh_C"/>
    <property type="match status" value="1"/>
</dbReference>
<evidence type="ECO:0000256" key="7">
    <source>
        <dbReference type="PIRNR" id="PIRNR000124"/>
    </source>
</evidence>
<evidence type="ECO:0000256" key="2">
    <source>
        <dbReference type="ARBA" id="ARBA00006601"/>
    </source>
</evidence>
<feature type="binding site" evidence="9">
    <location>
        <position position="215"/>
    </location>
    <ligand>
        <name>substrate</name>
    </ligand>
</feature>
<dbReference type="InterPro" id="IPR014026">
    <property type="entry name" value="UDP-Glc/GDP-Man_DH_dimer"/>
</dbReference>
<keyword evidence="4 7" id="KW-0560">Oxidoreductase</keyword>
<feature type="binding site" evidence="10">
    <location>
        <position position="35"/>
    </location>
    <ligand>
        <name>NAD(+)</name>
        <dbReference type="ChEBI" id="CHEBI:57540"/>
    </ligand>
</feature>
<proteinExistence type="inferred from homology"/>
<dbReference type="InterPro" id="IPR036291">
    <property type="entry name" value="NAD(P)-bd_dom_sf"/>
</dbReference>
<feature type="binding site" evidence="10">
    <location>
        <position position="274"/>
    </location>
    <ligand>
        <name>NAD(+)</name>
        <dbReference type="ChEBI" id="CHEBI:57540"/>
    </ligand>
</feature>
<dbReference type="InterPro" id="IPR008927">
    <property type="entry name" value="6-PGluconate_DH-like_C_sf"/>
</dbReference>
<feature type="binding site" evidence="9">
    <location>
        <position position="268"/>
    </location>
    <ligand>
        <name>substrate</name>
    </ligand>
</feature>
<comment type="catalytic activity">
    <reaction evidence="6 7">
        <text>UDP-alpha-D-glucose + 2 NAD(+) + H2O = UDP-alpha-D-glucuronate + 2 NADH + 3 H(+)</text>
        <dbReference type="Rhea" id="RHEA:23596"/>
        <dbReference type="ChEBI" id="CHEBI:15377"/>
        <dbReference type="ChEBI" id="CHEBI:15378"/>
        <dbReference type="ChEBI" id="CHEBI:57540"/>
        <dbReference type="ChEBI" id="CHEBI:57945"/>
        <dbReference type="ChEBI" id="CHEBI:58052"/>
        <dbReference type="ChEBI" id="CHEBI:58885"/>
        <dbReference type="EC" id="1.1.1.22"/>
    </reaction>
</comment>
<dbReference type="GO" id="GO:0000271">
    <property type="term" value="P:polysaccharide biosynthetic process"/>
    <property type="evidence" value="ECO:0007669"/>
    <property type="project" value="InterPro"/>
</dbReference>
<reference evidence="13" key="1">
    <citation type="submission" date="2017-09" db="EMBL/GenBank/DDBJ databases">
        <title>Depth-based differentiation of microbial function through sediment-hosted aquifers and enrichment of novel symbionts in the deep terrestrial subsurface.</title>
        <authorList>
            <person name="Probst A.J."/>
            <person name="Ladd B."/>
            <person name="Jarett J.K."/>
            <person name="Geller-Mcgrath D.E."/>
            <person name="Sieber C.M.K."/>
            <person name="Emerson J.B."/>
            <person name="Anantharaman K."/>
            <person name="Thomas B.C."/>
            <person name="Malmstrom R."/>
            <person name="Stieglmeier M."/>
            <person name="Klingl A."/>
            <person name="Woyke T."/>
            <person name="Ryan C.M."/>
            <person name="Banfield J.F."/>
        </authorList>
    </citation>
    <scope>NUCLEOTIDE SEQUENCE [LARGE SCALE GENOMIC DNA]</scope>
</reference>
<dbReference type="InterPro" id="IPR014027">
    <property type="entry name" value="UDP-Glc/GDP-Man_DH_C"/>
</dbReference>
<comment type="similarity">
    <text evidence="2 7">Belongs to the UDP-glucose/GDP-mannose dehydrogenase family.</text>
</comment>
<protein>
    <recommendedName>
        <fullName evidence="3 7">UDP-glucose 6-dehydrogenase</fullName>
        <ecNumber evidence="3 7">1.1.1.22</ecNumber>
    </recommendedName>
</protein>
<feature type="binding site" evidence="9">
    <location>
        <begin position="260"/>
        <end position="264"/>
    </location>
    <ligand>
        <name>substrate</name>
    </ligand>
</feature>
<dbReference type="SUPFAM" id="SSF52413">
    <property type="entry name" value="UDP-glucose/GDP-mannose dehydrogenase C-terminal domain"/>
    <property type="match status" value="1"/>
</dbReference>
<evidence type="ECO:0000256" key="10">
    <source>
        <dbReference type="PIRSR" id="PIRSR500134-3"/>
    </source>
</evidence>
<dbReference type="SUPFAM" id="SSF51735">
    <property type="entry name" value="NAD(P)-binding Rossmann-fold domains"/>
    <property type="match status" value="1"/>
</dbReference>
<dbReference type="GO" id="GO:0006065">
    <property type="term" value="P:UDP-glucuronate biosynthetic process"/>
    <property type="evidence" value="ECO:0007669"/>
    <property type="project" value="UniProtKB-UniPathway"/>
</dbReference>
<dbReference type="EC" id="1.1.1.22" evidence="3 7"/>
<feature type="binding site" evidence="10">
    <location>
        <position position="30"/>
    </location>
    <ligand>
        <name>NAD(+)</name>
        <dbReference type="ChEBI" id="CHEBI:57540"/>
    </ligand>
</feature>
<dbReference type="GO" id="GO:0003979">
    <property type="term" value="F:UDP-glucose 6-dehydrogenase activity"/>
    <property type="evidence" value="ECO:0007669"/>
    <property type="project" value="UniProtKB-EC"/>
</dbReference>
<evidence type="ECO:0000259" key="11">
    <source>
        <dbReference type="SMART" id="SM00984"/>
    </source>
</evidence>
<keyword evidence="5 7" id="KW-0520">NAD</keyword>
<comment type="pathway">
    <text evidence="1">Nucleotide-sugar biosynthesis; UDP-alpha-D-glucuronate biosynthesis; UDP-alpha-D-glucuronate from UDP-alpha-D-glucose: step 1/1.</text>
</comment>
<evidence type="ECO:0000256" key="3">
    <source>
        <dbReference type="ARBA" id="ARBA00012954"/>
    </source>
</evidence>
<organism evidence="12 13">
    <name type="scientific">candidate division WWE3 bacterium CG_4_9_14_0_2_um_filter_48_10</name>
    <dbReference type="NCBI Taxonomy" id="1975078"/>
    <lineage>
        <taxon>Bacteria</taxon>
        <taxon>Katanobacteria</taxon>
    </lineage>
</organism>
<accession>A0A2M8EJL9</accession>
<dbReference type="UniPathway" id="UPA00038">
    <property type="reaction ID" value="UER00491"/>
</dbReference>
<dbReference type="PANTHER" id="PTHR43750">
    <property type="entry name" value="UDP-GLUCOSE 6-DEHYDROGENASE TUAD"/>
    <property type="match status" value="1"/>
</dbReference>
<dbReference type="InterPro" id="IPR017476">
    <property type="entry name" value="UDP-Glc/GDP-Man"/>
</dbReference>
<dbReference type="SUPFAM" id="SSF48179">
    <property type="entry name" value="6-phosphogluconate dehydrogenase C-terminal domain-like"/>
    <property type="match status" value="1"/>
</dbReference>
<dbReference type="PIRSF" id="PIRSF500134">
    <property type="entry name" value="UDPglc_DH_bac"/>
    <property type="match status" value="1"/>
</dbReference>
<dbReference type="PIRSF" id="PIRSF000124">
    <property type="entry name" value="UDPglc_GDPman_dh"/>
    <property type="match status" value="1"/>
</dbReference>
<dbReference type="InterPro" id="IPR036220">
    <property type="entry name" value="UDP-Glc/GDP-Man_DH_C_sf"/>
</dbReference>
<dbReference type="Gene3D" id="3.40.50.720">
    <property type="entry name" value="NAD(P)-binding Rossmann-like Domain"/>
    <property type="match status" value="2"/>
</dbReference>
<evidence type="ECO:0000313" key="12">
    <source>
        <dbReference type="EMBL" id="PJC22924.1"/>
    </source>
</evidence>
<evidence type="ECO:0000313" key="13">
    <source>
        <dbReference type="Proteomes" id="UP000228781"/>
    </source>
</evidence>
<feature type="binding site" evidence="10">
    <location>
        <position position="338"/>
    </location>
    <ligand>
        <name>NAD(+)</name>
        <dbReference type="ChEBI" id="CHEBI:57540"/>
    </ligand>
</feature>
<dbReference type="Pfam" id="PF03721">
    <property type="entry name" value="UDPG_MGDP_dh_N"/>
    <property type="match status" value="1"/>
</dbReference>
<evidence type="ECO:0000256" key="9">
    <source>
        <dbReference type="PIRSR" id="PIRSR500134-2"/>
    </source>
</evidence>
<dbReference type="InterPro" id="IPR028357">
    <property type="entry name" value="UDPglc_DH_bac"/>
</dbReference>
<dbReference type="Pfam" id="PF03720">
    <property type="entry name" value="UDPG_MGDP_dh_C"/>
    <property type="match status" value="1"/>
</dbReference>
<feature type="binding site" evidence="10">
    <location>
        <position position="166"/>
    </location>
    <ligand>
        <name>NAD(+)</name>
        <dbReference type="ChEBI" id="CHEBI:57540"/>
    </ligand>
</feature>
<dbReference type="Proteomes" id="UP000228781">
    <property type="component" value="Unassembled WGS sequence"/>
</dbReference>
<evidence type="ECO:0000256" key="8">
    <source>
        <dbReference type="PIRSR" id="PIRSR500134-1"/>
    </source>
</evidence>
<dbReference type="NCBIfam" id="TIGR03026">
    <property type="entry name" value="NDP-sugDHase"/>
    <property type="match status" value="1"/>
</dbReference>
<feature type="binding site" evidence="10">
    <location>
        <position position="96"/>
    </location>
    <ligand>
        <name>NAD(+)</name>
        <dbReference type="ChEBI" id="CHEBI:57540"/>
    </ligand>
</feature>
<dbReference type="InterPro" id="IPR001732">
    <property type="entry name" value="UDP-Glc/GDP-Man_DH_N"/>
</dbReference>
<dbReference type="EMBL" id="PFSK01000015">
    <property type="protein sequence ID" value="PJC22924.1"/>
    <property type="molecule type" value="Genomic_DNA"/>
</dbReference>
<dbReference type="PANTHER" id="PTHR43750:SF3">
    <property type="entry name" value="UDP-GLUCOSE 6-DEHYDROGENASE TUAD"/>
    <property type="match status" value="1"/>
</dbReference>
<name>A0A2M8EJL9_UNCKA</name>
<evidence type="ECO:0000256" key="6">
    <source>
        <dbReference type="ARBA" id="ARBA00047473"/>
    </source>
</evidence>
<feature type="binding site" evidence="9">
    <location>
        <begin position="163"/>
        <end position="166"/>
    </location>
    <ligand>
        <name>substrate</name>
    </ligand>
</feature>
<gene>
    <name evidence="12" type="ORF">CO059_01350</name>
</gene>
<feature type="binding site" evidence="9">
    <location>
        <position position="331"/>
    </location>
    <ligand>
        <name>substrate</name>
    </ligand>
</feature>
<dbReference type="Gene3D" id="1.20.5.100">
    <property type="entry name" value="Cytochrome c1, transmembrane anchor, C-terminal"/>
    <property type="match status" value="1"/>
</dbReference>
<feature type="domain" description="UDP-glucose/GDP-mannose dehydrogenase C-terminal" evidence="11">
    <location>
        <begin position="324"/>
        <end position="433"/>
    </location>
</feature>
<evidence type="ECO:0000256" key="4">
    <source>
        <dbReference type="ARBA" id="ARBA00023002"/>
    </source>
</evidence>
<comment type="caution">
    <text evidence="12">The sequence shown here is derived from an EMBL/GenBank/DDBJ whole genome shotgun (WGS) entry which is preliminary data.</text>
</comment>
<dbReference type="Pfam" id="PF00984">
    <property type="entry name" value="UDPG_MGDP_dh"/>
    <property type="match status" value="1"/>
</dbReference>
<evidence type="ECO:0000256" key="5">
    <source>
        <dbReference type="ARBA" id="ARBA00023027"/>
    </source>
</evidence>
<evidence type="ECO:0000256" key="1">
    <source>
        <dbReference type="ARBA" id="ARBA00004701"/>
    </source>
</evidence>
<dbReference type="GO" id="GO:0051287">
    <property type="term" value="F:NAD binding"/>
    <property type="evidence" value="ECO:0007669"/>
    <property type="project" value="InterPro"/>
</dbReference>
<feature type="active site" description="Nucleophile" evidence="8">
    <location>
        <position position="271"/>
    </location>
</feature>
<dbReference type="AlphaFoldDB" id="A0A2M8EJL9"/>